<evidence type="ECO:0000313" key="2">
    <source>
        <dbReference type="RefSeq" id="XP_052116467.1"/>
    </source>
</evidence>
<sequence>MLAYGVAADAVDDYVRIGDTTTIECLKKFVEGVISVFEDEYLQKSNSNDVRRLPQMVEGRDFPCTCWVALTACIGNEKIVKRREKVFSGSNNDVNVLDCSLMFDDVLNDRASEVNYTINSNNYTMGYYLADGIYPERVIFVKSISKSQGEKRKLFAQYQEAHRKDVE</sequence>
<dbReference type="GeneID" id="127746623"/>
<dbReference type="PANTHER" id="PTHR47150:SF6">
    <property type="entry name" value="OS01G0872900 PROTEIN"/>
    <property type="match status" value="1"/>
</dbReference>
<evidence type="ECO:0000313" key="1">
    <source>
        <dbReference type="Proteomes" id="UP000515211"/>
    </source>
</evidence>
<dbReference type="RefSeq" id="XP_052116467.1">
    <property type="nucleotide sequence ID" value="XM_052260507.1"/>
</dbReference>
<name>A0A9C6TM04_ARADU</name>
<accession>A0A9C6TM04</accession>
<gene>
    <name evidence="2" type="primary">LOC127746623</name>
</gene>
<reference evidence="2" key="2">
    <citation type="submission" date="2025-08" db="UniProtKB">
        <authorList>
            <consortium name="RefSeq"/>
        </authorList>
    </citation>
    <scope>IDENTIFICATION</scope>
    <source>
        <tissue evidence="2">Whole plant</tissue>
    </source>
</reference>
<dbReference type="KEGG" id="adu:127746623"/>
<keyword evidence="1" id="KW-1185">Reference proteome</keyword>
<dbReference type="Proteomes" id="UP000515211">
    <property type="component" value="Chromosome 4"/>
</dbReference>
<dbReference type="InterPro" id="IPR006912">
    <property type="entry name" value="Harbinger_derived_prot"/>
</dbReference>
<dbReference type="PANTHER" id="PTHR47150">
    <property type="entry name" value="OS12G0169200 PROTEIN"/>
    <property type="match status" value="1"/>
</dbReference>
<dbReference type="AlphaFoldDB" id="A0A9C6TM04"/>
<organism evidence="1 2">
    <name type="scientific">Arachis duranensis</name>
    <name type="common">Wild peanut</name>
    <dbReference type="NCBI Taxonomy" id="130453"/>
    <lineage>
        <taxon>Eukaryota</taxon>
        <taxon>Viridiplantae</taxon>
        <taxon>Streptophyta</taxon>
        <taxon>Embryophyta</taxon>
        <taxon>Tracheophyta</taxon>
        <taxon>Spermatophyta</taxon>
        <taxon>Magnoliopsida</taxon>
        <taxon>eudicotyledons</taxon>
        <taxon>Gunneridae</taxon>
        <taxon>Pentapetalae</taxon>
        <taxon>rosids</taxon>
        <taxon>fabids</taxon>
        <taxon>Fabales</taxon>
        <taxon>Fabaceae</taxon>
        <taxon>Papilionoideae</taxon>
        <taxon>50 kb inversion clade</taxon>
        <taxon>dalbergioids sensu lato</taxon>
        <taxon>Dalbergieae</taxon>
        <taxon>Pterocarpus clade</taxon>
        <taxon>Arachis</taxon>
    </lineage>
</organism>
<proteinExistence type="predicted"/>
<protein>
    <submittedName>
        <fullName evidence="2">Uncharacterized protein LOC127746623</fullName>
    </submittedName>
</protein>
<dbReference type="Pfam" id="PF04827">
    <property type="entry name" value="Plant_tran"/>
    <property type="match status" value="1"/>
</dbReference>
<reference evidence="1" key="1">
    <citation type="journal article" date="2016" name="Nat. Genet.">
        <title>The genome sequences of Arachis duranensis and Arachis ipaensis, the diploid ancestors of cultivated peanut.</title>
        <authorList>
            <person name="Bertioli D.J."/>
            <person name="Cannon S.B."/>
            <person name="Froenicke L."/>
            <person name="Huang G."/>
            <person name="Farmer A.D."/>
            <person name="Cannon E.K."/>
            <person name="Liu X."/>
            <person name="Gao D."/>
            <person name="Clevenger J."/>
            <person name="Dash S."/>
            <person name="Ren L."/>
            <person name="Moretzsohn M.C."/>
            <person name="Shirasawa K."/>
            <person name="Huang W."/>
            <person name="Vidigal B."/>
            <person name="Abernathy B."/>
            <person name="Chu Y."/>
            <person name="Niederhuth C.E."/>
            <person name="Umale P."/>
            <person name="Araujo A.C."/>
            <person name="Kozik A."/>
            <person name="Kim K.D."/>
            <person name="Burow M.D."/>
            <person name="Varshney R.K."/>
            <person name="Wang X."/>
            <person name="Zhang X."/>
            <person name="Barkley N."/>
            <person name="Guimaraes P.M."/>
            <person name="Isobe S."/>
            <person name="Guo B."/>
            <person name="Liao B."/>
            <person name="Stalker H.T."/>
            <person name="Schmitz R.J."/>
            <person name="Scheffler B.E."/>
            <person name="Leal-Bertioli S.C."/>
            <person name="Xun X."/>
            <person name="Jackson S.A."/>
            <person name="Michelmore R."/>
            <person name="Ozias-Akins P."/>
        </authorList>
    </citation>
    <scope>NUCLEOTIDE SEQUENCE [LARGE SCALE GENOMIC DNA]</scope>
    <source>
        <strain evidence="1">cv. V14167</strain>
    </source>
</reference>